<feature type="transmembrane region" description="Helical" evidence="2">
    <location>
        <begin position="6"/>
        <end position="30"/>
    </location>
</feature>
<feature type="region of interest" description="Disordered" evidence="1">
    <location>
        <begin position="268"/>
        <end position="295"/>
    </location>
</feature>
<organism evidence="3">
    <name type="scientific">Eremomyces bilateralis CBS 781.70</name>
    <dbReference type="NCBI Taxonomy" id="1392243"/>
    <lineage>
        <taxon>Eukaryota</taxon>
        <taxon>Fungi</taxon>
        <taxon>Dikarya</taxon>
        <taxon>Ascomycota</taxon>
        <taxon>Pezizomycotina</taxon>
        <taxon>Dothideomycetes</taxon>
        <taxon>Dothideomycetes incertae sedis</taxon>
        <taxon>Eremomycetales</taxon>
        <taxon>Eremomycetaceae</taxon>
        <taxon>Eremomyces</taxon>
    </lineage>
</organism>
<dbReference type="EMBL" id="ML975175">
    <property type="protein sequence ID" value="KAF1809125.1"/>
    <property type="molecule type" value="Genomic_DNA"/>
</dbReference>
<proteinExistence type="predicted"/>
<keyword evidence="4" id="KW-1185">Reference proteome</keyword>
<evidence type="ECO:0000313" key="4">
    <source>
        <dbReference type="Proteomes" id="UP000504638"/>
    </source>
</evidence>
<dbReference type="AlphaFoldDB" id="A0A6G1FTC2"/>
<keyword evidence="2" id="KW-0472">Membrane</keyword>
<dbReference type="Proteomes" id="UP000504638">
    <property type="component" value="Unplaced"/>
</dbReference>
<keyword evidence="2" id="KW-0812">Transmembrane</keyword>
<accession>A0A6G1FTC2</accession>
<dbReference type="GeneID" id="54420768"/>
<dbReference type="OrthoDB" id="3166386at2759"/>
<evidence type="ECO:0000256" key="2">
    <source>
        <dbReference type="SAM" id="Phobius"/>
    </source>
</evidence>
<reference evidence="3 5" key="1">
    <citation type="submission" date="2020-01" db="EMBL/GenBank/DDBJ databases">
        <authorList>
            <consortium name="DOE Joint Genome Institute"/>
            <person name="Haridas S."/>
            <person name="Albert R."/>
            <person name="Binder M."/>
            <person name="Bloem J."/>
            <person name="Labutti K."/>
            <person name="Salamov A."/>
            <person name="Andreopoulos B."/>
            <person name="Baker S.E."/>
            <person name="Barry K."/>
            <person name="Bills G."/>
            <person name="Bluhm B.H."/>
            <person name="Cannon C."/>
            <person name="Castanera R."/>
            <person name="Culley D.E."/>
            <person name="Daum C."/>
            <person name="Ezra D."/>
            <person name="Gonzalez J.B."/>
            <person name="Henrissat B."/>
            <person name="Kuo A."/>
            <person name="Liang C."/>
            <person name="Lipzen A."/>
            <person name="Lutzoni F."/>
            <person name="Magnuson J."/>
            <person name="Mondo S."/>
            <person name="Nolan M."/>
            <person name="Ohm R."/>
            <person name="Pangilinan J."/>
            <person name="Park H.-J."/>
            <person name="Ramirez L."/>
            <person name="Alfaro M."/>
            <person name="Sun H."/>
            <person name="Tritt A."/>
            <person name="Yoshinaga Y."/>
            <person name="Zwiers L.-H."/>
            <person name="Turgeon B.G."/>
            <person name="Goodwin S.B."/>
            <person name="Spatafora J.W."/>
            <person name="Crous P.W."/>
            <person name="Grigoriev I.V."/>
        </authorList>
    </citation>
    <scope>NUCLEOTIDE SEQUENCE</scope>
    <source>
        <strain evidence="3 5">CBS 781.70</strain>
    </source>
</reference>
<evidence type="ECO:0000313" key="5">
    <source>
        <dbReference type="RefSeq" id="XP_033530756.1"/>
    </source>
</evidence>
<reference evidence="5" key="3">
    <citation type="submission" date="2025-04" db="UniProtKB">
        <authorList>
            <consortium name="RefSeq"/>
        </authorList>
    </citation>
    <scope>IDENTIFICATION</scope>
    <source>
        <strain evidence="5">CBS 781.70</strain>
    </source>
</reference>
<dbReference type="RefSeq" id="XP_033530756.1">
    <property type="nucleotide sequence ID" value="XM_033680198.1"/>
</dbReference>
<evidence type="ECO:0000256" key="1">
    <source>
        <dbReference type="SAM" id="MobiDB-lite"/>
    </source>
</evidence>
<protein>
    <submittedName>
        <fullName evidence="3 5">Uncharacterized protein</fullName>
    </submittedName>
</protein>
<evidence type="ECO:0000313" key="3">
    <source>
        <dbReference type="EMBL" id="KAF1809125.1"/>
    </source>
</evidence>
<name>A0A6G1FTC2_9PEZI</name>
<reference evidence="5" key="2">
    <citation type="submission" date="2020-04" db="EMBL/GenBank/DDBJ databases">
        <authorList>
            <consortium name="NCBI Genome Project"/>
        </authorList>
    </citation>
    <scope>NUCLEOTIDE SEQUENCE</scope>
    <source>
        <strain evidence="5">CBS 781.70</strain>
    </source>
</reference>
<feature type="compositionally biased region" description="Low complexity" evidence="1">
    <location>
        <begin position="283"/>
        <end position="294"/>
    </location>
</feature>
<sequence length="606" mass="67906">MSQNTIADIITYVGVPLAVLGVLPTLYTCIKSLLSLRKIRKQLDRNGVSAITRSSLLSGIVEVEIQRHSITPLERADPQYFDPNQHPSSLDGGSWTLFNWRTMPIGMKQYRFQYHDELKQPQAEVQFEALIAFLLDHGAVPSVAGFNDLRSSGLWTPVGTSLLSAPHSTDPVLQVAKSDDSDGILSLSLRWNPRWNSRDADSIPPYWIRIKSPAAPSKIAMNTKDDQKQADVTAHEIGIEVLPDDDVNYPTLPSFIGRNDTTATDKTITEIEPCPPPNIKQLSSSSTTTTRSSRQNAYRLRVGPGGVQAAYRESDPDTPLRLHRFHETHRNSAIAPNISDGANLWFCCAITALAAPRGGLWSFVIPADILALSHRESVPCGVMVLLDILSEDSVPKWRSVTAAEEAEAERDERHRELVEQGRRQLEISKLPFAQQQAERLKEMEKQSWRFHEKSRDKNSRQMKRKVKEVEEAVGSWRVGVGVVVEGCRKWLVKSMNLEDETSVAEVVETWLLDMVESEGSDDAETNDNGMKVRPDKVAEMLEEWKGWAEGGGMLIPHYEKAKEEQWAFCVSACVLFLIKEMAGMTEGNVVSDLQECLRLWKKVRLG</sequence>
<keyword evidence="2" id="KW-1133">Transmembrane helix</keyword>
<gene>
    <name evidence="3 5" type="ORF">P152DRAFT_461766</name>
</gene>